<gene>
    <name evidence="1" type="ORF">Q7A36_35995</name>
</gene>
<evidence type="ECO:0000313" key="2">
    <source>
        <dbReference type="Proteomes" id="UP001243009"/>
    </source>
</evidence>
<proteinExistence type="predicted"/>
<organism evidence="1 2">
    <name type="scientific">Paracraurococcus lichenis</name>
    <dbReference type="NCBI Taxonomy" id="3064888"/>
    <lineage>
        <taxon>Bacteria</taxon>
        <taxon>Pseudomonadati</taxon>
        <taxon>Pseudomonadota</taxon>
        <taxon>Alphaproteobacteria</taxon>
        <taxon>Acetobacterales</taxon>
        <taxon>Roseomonadaceae</taxon>
        <taxon>Paracraurococcus</taxon>
    </lineage>
</organism>
<reference evidence="1 2" key="1">
    <citation type="submission" date="2023-08" db="EMBL/GenBank/DDBJ databases">
        <title>The draft genome sequence of Paracraurococcus sp. LOR1-02.</title>
        <authorList>
            <person name="Kingkaew E."/>
            <person name="Tanasupawat S."/>
        </authorList>
    </citation>
    <scope>NUCLEOTIDE SEQUENCE [LARGE SCALE GENOMIC DNA]</scope>
    <source>
        <strain evidence="1 2">LOR1-02</strain>
    </source>
</reference>
<accession>A0ABT9ECR6</accession>
<keyword evidence="2" id="KW-1185">Reference proteome</keyword>
<protein>
    <recommendedName>
        <fullName evidence="3">Phage protein</fullName>
    </recommendedName>
</protein>
<evidence type="ECO:0000313" key="1">
    <source>
        <dbReference type="EMBL" id="MDO9713768.1"/>
    </source>
</evidence>
<dbReference type="Proteomes" id="UP001243009">
    <property type="component" value="Unassembled WGS sequence"/>
</dbReference>
<sequence length="203" mass="21671">MEGRHMAEDGSEYWQSVIEKLEGDRATVAVREAAAAEEARPLALPAATGDAKAAKRLAEINARRDALVREAETFSVALTTAREQHAAAVAKERAAQDAERRAVLAEEAKSLIQRAQEFDAAARALAVAAAGYDQELTSLSRRGLTSTQYNRLRNRTMTAGALHIAGLTGHVPLPAVSPGHRKTLEAWAKQMLGAVTEPPAEAA</sequence>
<comment type="caution">
    <text evidence="1">The sequence shown here is derived from an EMBL/GenBank/DDBJ whole genome shotgun (WGS) entry which is preliminary data.</text>
</comment>
<name>A0ABT9ECR6_9PROT</name>
<dbReference type="RefSeq" id="WP_305108618.1">
    <property type="nucleotide sequence ID" value="NZ_JAUTWS010000119.1"/>
</dbReference>
<evidence type="ECO:0008006" key="3">
    <source>
        <dbReference type="Google" id="ProtNLM"/>
    </source>
</evidence>
<dbReference type="EMBL" id="JAUTWS010000119">
    <property type="protein sequence ID" value="MDO9713768.1"/>
    <property type="molecule type" value="Genomic_DNA"/>
</dbReference>